<feature type="compositionally biased region" description="Polar residues" evidence="1">
    <location>
        <begin position="86"/>
        <end position="95"/>
    </location>
</feature>
<feature type="region of interest" description="Disordered" evidence="1">
    <location>
        <begin position="124"/>
        <end position="143"/>
    </location>
</feature>
<dbReference type="PANTHER" id="PTHR48102">
    <property type="entry name" value="ATP-DEPENDENT CLP PROTEASE ATP-BINDING SUBUNIT CLPX-LIKE, MITOCHONDRIAL-RELATED"/>
    <property type="match status" value="1"/>
</dbReference>
<dbReference type="OrthoDB" id="1721884at2759"/>
<organism evidence="3">
    <name type="scientific">Tetraodon nigroviridis</name>
    <name type="common">Spotted green pufferfish</name>
    <name type="synonym">Chelonodon nigroviridis</name>
    <dbReference type="NCBI Taxonomy" id="99883"/>
    <lineage>
        <taxon>Eukaryota</taxon>
        <taxon>Metazoa</taxon>
        <taxon>Chordata</taxon>
        <taxon>Craniata</taxon>
        <taxon>Vertebrata</taxon>
        <taxon>Euteleostomi</taxon>
        <taxon>Actinopterygii</taxon>
        <taxon>Neopterygii</taxon>
        <taxon>Teleostei</taxon>
        <taxon>Neoteleostei</taxon>
        <taxon>Acanthomorphata</taxon>
        <taxon>Eupercaria</taxon>
        <taxon>Tetraodontiformes</taxon>
        <taxon>Tetradontoidea</taxon>
        <taxon>Tetraodontidae</taxon>
        <taxon>Tetraodon</taxon>
    </lineage>
</organism>
<evidence type="ECO:0000259" key="2">
    <source>
        <dbReference type="Pfam" id="PF07724"/>
    </source>
</evidence>
<dbReference type="InterPro" id="IPR050052">
    <property type="entry name" value="ATP-dep_Clp_protease_ClpX"/>
</dbReference>
<proteinExistence type="predicted"/>
<dbReference type="Pfam" id="PF07724">
    <property type="entry name" value="AAA_2"/>
    <property type="match status" value="1"/>
</dbReference>
<dbReference type="InterPro" id="IPR003959">
    <property type="entry name" value="ATPase_AAA_core"/>
</dbReference>
<accession>Q4TCJ1</accession>
<dbReference type="Gene3D" id="3.40.50.300">
    <property type="entry name" value="P-loop containing nucleotide triphosphate hydrolases"/>
    <property type="match status" value="1"/>
</dbReference>
<feature type="non-terminal residue" evidence="3">
    <location>
        <position position="274"/>
    </location>
</feature>
<sequence length="274" mass="29965">QIYAYLDKYVVGQSYAKKVLAVAVYNHYKRIYNNIPAGSQQQVEVEKQPTLTPRELEMRRREDEYRFTKLLQIAGISPHGNALGASMQQQTSQHTPQERRGGEVLDSAHADIKLDKSNIILLGPTGSGDGGRRPSASACPGGLSLTTPPHPLTVAGKTCWRRLARCLDVPFAICDCTTLTQAGYVGEDIESVIAKLLQDANYSVEKAQQGIVFLDEVDKIGSVPGIHQLRDVGGEGVQQGLLKLLEGTVVNVPEKNSRKLRGETVQVDTTNILF</sequence>
<dbReference type="GO" id="GO:0005759">
    <property type="term" value="C:mitochondrial matrix"/>
    <property type="evidence" value="ECO:0007669"/>
    <property type="project" value="TreeGrafter"/>
</dbReference>
<dbReference type="PANTHER" id="PTHR48102:SF7">
    <property type="entry name" value="ATP-DEPENDENT CLP PROTEASE ATP-BINDING SUBUNIT CLPX-LIKE, MITOCHONDRIAL"/>
    <property type="match status" value="1"/>
</dbReference>
<feature type="non-terminal residue" evidence="3">
    <location>
        <position position="1"/>
    </location>
</feature>
<dbReference type="KEGG" id="tng:GSTEN00003285G001"/>
<evidence type="ECO:0000256" key="1">
    <source>
        <dbReference type="SAM" id="MobiDB-lite"/>
    </source>
</evidence>
<feature type="region of interest" description="Disordered" evidence="1">
    <location>
        <begin position="82"/>
        <end position="103"/>
    </location>
</feature>
<feature type="domain" description="ATPase AAA-type core" evidence="2">
    <location>
        <begin position="117"/>
        <end position="274"/>
    </location>
</feature>
<reference evidence="3" key="2">
    <citation type="submission" date="2004-02" db="EMBL/GenBank/DDBJ databases">
        <authorList>
            <consortium name="Genoscope"/>
            <consortium name="Whitehead Institute Centre for Genome Research"/>
        </authorList>
    </citation>
    <scope>NUCLEOTIDE SEQUENCE</scope>
</reference>
<dbReference type="AlphaFoldDB" id="Q4TCJ1"/>
<gene>
    <name evidence="3" type="ORF">GSTENG00003285001</name>
</gene>
<name>Q4TCJ1_TETNG</name>
<protein>
    <submittedName>
        <fullName evidence="3">(spotted green pufferfish) hypothetical protein</fullName>
    </submittedName>
</protein>
<comment type="caution">
    <text evidence="3">The sequence shown here is derived from an EMBL/GenBank/DDBJ whole genome shotgun (WGS) entry which is preliminary data.</text>
</comment>
<dbReference type="EMBL" id="CAAE01006880">
    <property type="protein sequence ID" value="CAF89391.1"/>
    <property type="molecule type" value="Genomic_DNA"/>
</dbReference>
<reference evidence="3" key="1">
    <citation type="journal article" date="2004" name="Nature">
        <title>Genome duplication in the teleost fish Tetraodon nigroviridis reveals the early vertebrate proto-karyotype.</title>
        <authorList>
            <person name="Jaillon O."/>
            <person name="Aury J.-M."/>
            <person name="Brunet F."/>
            <person name="Petit J.-L."/>
            <person name="Stange-Thomann N."/>
            <person name="Mauceli E."/>
            <person name="Bouneau L."/>
            <person name="Fischer C."/>
            <person name="Ozouf-Costaz C."/>
            <person name="Bernot A."/>
            <person name="Nicaud S."/>
            <person name="Jaffe D."/>
            <person name="Fisher S."/>
            <person name="Lutfalla G."/>
            <person name="Dossat C."/>
            <person name="Segurens B."/>
            <person name="Dasilva C."/>
            <person name="Salanoubat M."/>
            <person name="Levy M."/>
            <person name="Boudet N."/>
            <person name="Castellano S."/>
            <person name="Anthouard V."/>
            <person name="Jubin C."/>
            <person name="Castelli V."/>
            <person name="Katinka M."/>
            <person name="Vacherie B."/>
            <person name="Biemont C."/>
            <person name="Skalli Z."/>
            <person name="Cattolico L."/>
            <person name="Poulain J."/>
            <person name="De Berardinis V."/>
            <person name="Cruaud C."/>
            <person name="Duprat S."/>
            <person name="Brottier P."/>
            <person name="Coutanceau J.-P."/>
            <person name="Gouzy J."/>
            <person name="Parra G."/>
            <person name="Lardier G."/>
            <person name="Chapple C."/>
            <person name="McKernan K.J."/>
            <person name="McEwan P."/>
            <person name="Bosak S."/>
            <person name="Kellis M."/>
            <person name="Volff J.-N."/>
            <person name="Guigo R."/>
            <person name="Zody M.C."/>
            <person name="Mesirov J."/>
            <person name="Lindblad-Toh K."/>
            <person name="Birren B."/>
            <person name="Nusbaum C."/>
            <person name="Kahn D."/>
            <person name="Robinson-Rechavi M."/>
            <person name="Laudet V."/>
            <person name="Schachter V."/>
            <person name="Quetier F."/>
            <person name="Saurin W."/>
            <person name="Scarpelli C."/>
            <person name="Wincker P."/>
            <person name="Lander E.S."/>
            <person name="Weissenbach J."/>
            <person name="Roest Crollius H."/>
        </authorList>
    </citation>
    <scope>NUCLEOTIDE SEQUENCE [LARGE SCALE GENOMIC DNA]</scope>
</reference>
<evidence type="ECO:0000313" key="3">
    <source>
        <dbReference type="EMBL" id="CAF89391.1"/>
    </source>
</evidence>
<dbReference type="GO" id="GO:0005524">
    <property type="term" value="F:ATP binding"/>
    <property type="evidence" value="ECO:0007669"/>
    <property type="project" value="InterPro"/>
</dbReference>
<dbReference type="GO" id="GO:0016887">
    <property type="term" value="F:ATP hydrolysis activity"/>
    <property type="evidence" value="ECO:0007669"/>
    <property type="project" value="InterPro"/>
</dbReference>
<dbReference type="InterPro" id="IPR027417">
    <property type="entry name" value="P-loop_NTPase"/>
</dbReference>
<dbReference type="SUPFAM" id="SSF52540">
    <property type="entry name" value="P-loop containing nucleoside triphosphate hydrolases"/>
    <property type="match status" value="1"/>
</dbReference>
<dbReference type="GO" id="GO:0051603">
    <property type="term" value="P:proteolysis involved in protein catabolic process"/>
    <property type="evidence" value="ECO:0007669"/>
    <property type="project" value="TreeGrafter"/>
</dbReference>